<dbReference type="Pfam" id="PF21305">
    <property type="entry name" value="type_II_gspD_N0"/>
    <property type="match status" value="1"/>
</dbReference>
<accession>A0A0H3YHI3</accession>
<dbReference type="InterPro" id="IPR001775">
    <property type="entry name" value="GspD/PilQ"/>
</dbReference>
<evidence type="ECO:0000256" key="6">
    <source>
        <dbReference type="SAM" id="MobiDB-lite"/>
    </source>
</evidence>
<dbReference type="RefSeq" id="WP_011898532.1">
    <property type="nucleotide sequence ID" value="NZ_CAWRDK010000010.1"/>
</dbReference>
<keyword evidence="2" id="KW-0812">Transmembrane</keyword>
<reference evidence="10" key="1">
    <citation type="journal article" date="2015" name="Mar. Drugs">
        <title>Functional Genomics of the Aeromonas salmonicida Lipopolysaccharide O-Antigen and A-Layer from Typical and Atypical Strains.</title>
        <authorList>
            <person name="Merino S."/>
            <person name="de Mendoza E."/>
            <person name="Canals R."/>
            <person name="Tomas J.M."/>
        </authorList>
    </citation>
    <scope>NUCLEOTIDE SEQUENCE</scope>
    <source>
        <strain evidence="10">A450</strain>
    </source>
</reference>
<evidence type="ECO:0000259" key="8">
    <source>
        <dbReference type="Pfam" id="PF00263"/>
    </source>
</evidence>
<sequence>MSYIARHFSLTLVCSAVLAGCVAPPAAELKPVVPSPHGKDSVTTIWTEKPGAIAPQLKPRGITETVRSAPLLRAQDRDSESAAKLTLPIEPLSLSTDQMPLNNFINLALGEVLDLNYIVDQALQAKTDPVTLRVSKPVSARRLLGLIEEVLQVNGVALALEDGVIKVIPAEKTRNTVPMLMSGAIQPALRYGKVVEIIPVYYLPLGQAITIAERMVRDSDGTVLMQNNLNAIMVVAKKEEIDRIHQLLAEVDVPNRVASHLTVLQPSYLSLEELTTDLVKALDAAGVPVTMGKGMNGVVLVPMSNNTLLVTASTRAWLDYTRDWAKRLDKPRPTGGSDGVYAYFLKNTKVADTWPVVSSIFGNGETNTQQKEPGVDLLAEAEKAREAQNSTGTARASDRELSSEPGNSGRAIPKSNNVQTMSVMTDQYRVVVDAKRNAIIFSGRYGDYQRLIELLQFVDQRPRQVLLQAVIAEVKLTNDSSLGFEWNVNKGDITGGTSGLIQQTGNLNLAGVFGDVTAKFAAALSEGNAKVLSSPRLVVLDQETASIKIGDQIVVKTGEISNGSSGNDPQVTTSYKYIDTGLSLEITPSINDDGLIEMVISQEISSVSAGGGDTPPINRRAVQSKLLADSGKTVYLGGLLSQSNTNNEEKVPLLGDIPLLGNLFKYQTKKIEKTELVLLITPYVITSKEEAEFYTDQFRTLSGWDPMPKRSQSDAGLDR</sequence>
<dbReference type="EMBL" id="KR704893">
    <property type="protein sequence ID" value="AKN20883.1"/>
    <property type="molecule type" value="Genomic_DNA"/>
</dbReference>
<dbReference type="PRINTS" id="PR00811">
    <property type="entry name" value="BCTERIALGSPD"/>
</dbReference>
<evidence type="ECO:0000256" key="3">
    <source>
        <dbReference type="ARBA" id="ARBA00022729"/>
    </source>
</evidence>
<evidence type="ECO:0000259" key="9">
    <source>
        <dbReference type="Pfam" id="PF21305"/>
    </source>
</evidence>
<evidence type="ECO:0000256" key="1">
    <source>
        <dbReference type="ARBA" id="ARBA00004370"/>
    </source>
</evidence>
<dbReference type="PANTHER" id="PTHR30332:SF24">
    <property type="entry name" value="SECRETIN GSPD-RELATED"/>
    <property type="match status" value="1"/>
</dbReference>
<dbReference type="InterPro" id="IPR004846">
    <property type="entry name" value="T2SS/T3SS_dom"/>
</dbReference>
<keyword evidence="4" id="KW-0472">Membrane</keyword>
<feature type="domain" description="GspD-like N0" evidence="9">
    <location>
        <begin position="97"/>
        <end position="167"/>
    </location>
</feature>
<evidence type="ECO:0000256" key="7">
    <source>
        <dbReference type="SAM" id="SignalP"/>
    </source>
</evidence>
<comment type="subcellular location">
    <subcellularLocation>
        <location evidence="1">Membrane</location>
    </subcellularLocation>
</comment>
<dbReference type="InterPro" id="IPR049371">
    <property type="entry name" value="GspD-like_N0"/>
</dbReference>
<dbReference type="GO" id="GO:0009306">
    <property type="term" value="P:protein secretion"/>
    <property type="evidence" value="ECO:0007669"/>
    <property type="project" value="InterPro"/>
</dbReference>
<feature type="signal peptide" evidence="7">
    <location>
        <begin position="1"/>
        <end position="19"/>
    </location>
</feature>
<evidence type="ECO:0000256" key="4">
    <source>
        <dbReference type="ARBA" id="ARBA00023136"/>
    </source>
</evidence>
<proteinExistence type="inferred from homology"/>
<feature type="domain" description="Type II/III secretion system secretin-like" evidence="8">
    <location>
        <begin position="525"/>
        <end position="685"/>
    </location>
</feature>
<dbReference type="Pfam" id="PF00263">
    <property type="entry name" value="Secretin"/>
    <property type="match status" value="1"/>
</dbReference>
<dbReference type="Gene3D" id="3.30.1370.120">
    <property type="match status" value="1"/>
</dbReference>
<dbReference type="PROSITE" id="PS51257">
    <property type="entry name" value="PROKAR_LIPOPROTEIN"/>
    <property type="match status" value="1"/>
</dbReference>
<dbReference type="InterPro" id="IPR038591">
    <property type="entry name" value="NolW-like_sf"/>
</dbReference>
<organism evidence="10">
    <name type="scientific">Aeromonas salmonicida</name>
    <dbReference type="NCBI Taxonomy" id="645"/>
    <lineage>
        <taxon>Bacteria</taxon>
        <taxon>Pseudomonadati</taxon>
        <taxon>Pseudomonadota</taxon>
        <taxon>Gammaproteobacteria</taxon>
        <taxon>Aeromonadales</taxon>
        <taxon>Aeromonadaceae</taxon>
        <taxon>Aeromonas</taxon>
    </lineage>
</organism>
<dbReference type="OMA" id="FNEVWPL"/>
<keyword evidence="3 7" id="KW-0732">Signal</keyword>
<evidence type="ECO:0000313" key="10">
    <source>
        <dbReference type="EMBL" id="AKN20883.1"/>
    </source>
</evidence>
<dbReference type="GO" id="GO:0015627">
    <property type="term" value="C:type II protein secretion system complex"/>
    <property type="evidence" value="ECO:0007669"/>
    <property type="project" value="TreeGrafter"/>
</dbReference>
<comment type="similarity">
    <text evidence="5">Belongs to the bacterial secretin family.</text>
</comment>
<dbReference type="Gene3D" id="3.55.50.30">
    <property type="match status" value="1"/>
</dbReference>
<name>A0A0H3YHI3_AERSA</name>
<feature type="chain" id="PRO_5030008390" evidence="7">
    <location>
        <begin position="20"/>
        <end position="719"/>
    </location>
</feature>
<protein>
    <submittedName>
        <fullName evidence="10">SpsD</fullName>
    </submittedName>
</protein>
<dbReference type="PANTHER" id="PTHR30332">
    <property type="entry name" value="PROBABLE GENERAL SECRETION PATHWAY PROTEIN D"/>
    <property type="match status" value="1"/>
</dbReference>
<dbReference type="AlphaFoldDB" id="A0A0H3YHI3"/>
<dbReference type="InterPro" id="IPR050810">
    <property type="entry name" value="Bact_Secretion_Sys_Channel"/>
</dbReference>
<dbReference type="GO" id="GO:0016020">
    <property type="term" value="C:membrane"/>
    <property type="evidence" value="ECO:0007669"/>
    <property type="project" value="UniProtKB-SubCell"/>
</dbReference>
<evidence type="ECO:0000256" key="5">
    <source>
        <dbReference type="RuleBase" id="RU004003"/>
    </source>
</evidence>
<evidence type="ECO:0000256" key="2">
    <source>
        <dbReference type="ARBA" id="ARBA00022692"/>
    </source>
</evidence>
<feature type="region of interest" description="Disordered" evidence="6">
    <location>
        <begin position="383"/>
        <end position="416"/>
    </location>
</feature>